<protein>
    <submittedName>
        <fullName evidence="1">Uncharacterized protein</fullName>
    </submittedName>
</protein>
<dbReference type="EMBL" id="CP101508">
    <property type="protein sequence ID" value="UTV26385.1"/>
    <property type="molecule type" value="Genomic_DNA"/>
</dbReference>
<reference evidence="1" key="1">
    <citation type="submission" date="2022-07" db="EMBL/GenBank/DDBJ databases">
        <title>Genome sequencing of Photobacterium atrarenae GJH2-4.</title>
        <authorList>
            <person name="Park S.-J."/>
        </authorList>
    </citation>
    <scope>NUCLEOTIDE SEQUENCE</scope>
    <source>
        <strain evidence="1">GJH2-4</strain>
    </source>
</reference>
<organism evidence="1 2">
    <name type="scientific">Photobacterium atrarenae</name>
    <dbReference type="NCBI Taxonomy" id="865757"/>
    <lineage>
        <taxon>Bacteria</taxon>
        <taxon>Pseudomonadati</taxon>
        <taxon>Pseudomonadota</taxon>
        <taxon>Gammaproteobacteria</taxon>
        <taxon>Vibrionales</taxon>
        <taxon>Vibrionaceae</taxon>
        <taxon>Photobacterium</taxon>
    </lineage>
</organism>
<sequence length="176" mass="19583">MTDGIHLTEYHDKVKQWLADNLTWLKSVDYYPETATALTTPCAFFAVRDWERAERQPMNGQLGVTLSCEILAVLGMADARYQLEVRNAAMAIALKVDGARFGLRVEPAVFVSAEPDAFEPELDEYAVWSIRFNQNVEVGADAFKPEGLTPTTVKVGFSPNLGSVDEDMYEEVVSDV</sequence>
<keyword evidence="2" id="KW-1185">Reference proteome</keyword>
<name>A0ABY5GB40_9GAMM</name>
<dbReference type="RefSeq" id="WP_255387598.1">
    <property type="nucleotide sequence ID" value="NZ_CP101508.1"/>
</dbReference>
<dbReference type="Proteomes" id="UP001057998">
    <property type="component" value="Chromosome 1"/>
</dbReference>
<evidence type="ECO:0000313" key="1">
    <source>
        <dbReference type="EMBL" id="UTV26385.1"/>
    </source>
</evidence>
<evidence type="ECO:0000313" key="2">
    <source>
        <dbReference type="Proteomes" id="UP001057998"/>
    </source>
</evidence>
<proteinExistence type="predicted"/>
<accession>A0ABY5GB40</accession>
<gene>
    <name evidence="1" type="ORF">NNL38_08305</name>
</gene>